<evidence type="ECO:0000256" key="1">
    <source>
        <dbReference type="SAM" id="MobiDB-lite"/>
    </source>
</evidence>
<dbReference type="AlphaFoldDB" id="A0A2P8DJI7"/>
<sequence length="74" mass="7737">METKEFALKPFADARGIALRGGGSGMSAESAGMAYGLQARVVLMDRAAESHWTTPVVEGTPRPKGAVGKCSRIT</sequence>
<gene>
    <name evidence="2" type="ORF">CLV63_108104</name>
</gene>
<protein>
    <submittedName>
        <fullName evidence="2">Uncharacterized protein</fullName>
    </submittedName>
</protein>
<organism evidence="2 3">
    <name type="scientific">Murinocardiopsis flavida</name>
    <dbReference type="NCBI Taxonomy" id="645275"/>
    <lineage>
        <taxon>Bacteria</taxon>
        <taxon>Bacillati</taxon>
        <taxon>Actinomycetota</taxon>
        <taxon>Actinomycetes</taxon>
        <taxon>Streptosporangiales</taxon>
        <taxon>Nocardiopsidaceae</taxon>
        <taxon>Murinocardiopsis</taxon>
    </lineage>
</organism>
<dbReference type="Proteomes" id="UP000240542">
    <property type="component" value="Unassembled WGS sequence"/>
</dbReference>
<evidence type="ECO:0000313" key="2">
    <source>
        <dbReference type="EMBL" id="PSK97386.1"/>
    </source>
</evidence>
<proteinExistence type="predicted"/>
<name>A0A2P8DJI7_9ACTN</name>
<comment type="caution">
    <text evidence="2">The sequence shown here is derived from an EMBL/GenBank/DDBJ whole genome shotgun (WGS) entry which is preliminary data.</text>
</comment>
<keyword evidence="3" id="KW-1185">Reference proteome</keyword>
<evidence type="ECO:0000313" key="3">
    <source>
        <dbReference type="Proteomes" id="UP000240542"/>
    </source>
</evidence>
<feature type="region of interest" description="Disordered" evidence="1">
    <location>
        <begin position="55"/>
        <end position="74"/>
    </location>
</feature>
<reference evidence="2 3" key="1">
    <citation type="submission" date="2018-03" db="EMBL/GenBank/DDBJ databases">
        <title>Genomic Encyclopedia of Archaeal and Bacterial Type Strains, Phase II (KMG-II): from individual species to whole genera.</title>
        <authorList>
            <person name="Goeker M."/>
        </authorList>
    </citation>
    <scope>NUCLEOTIDE SEQUENCE [LARGE SCALE GENOMIC DNA]</scope>
    <source>
        <strain evidence="2 3">DSM 45312</strain>
    </source>
</reference>
<accession>A0A2P8DJI7</accession>
<dbReference type="EMBL" id="PYGA01000008">
    <property type="protein sequence ID" value="PSK97386.1"/>
    <property type="molecule type" value="Genomic_DNA"/>
</dbReference>